<feature type="binding site" evidence="19">
    <location>
        <begin position="9"/>
        <end position="16"/>
    </location>
    <ligand>
        <name>GTP</name>
        <dbReference type="ChEBI" id="CHEBI:37565"/>
    </ligand>
</feature>
<feature type="binding site" evidence="19">
    <location>
        <position position="61"/>
    </location>
    <ligand>
        <name>GTP</name>
        <dbReference type="ChEBI" id="CHEBI:37565"/>
    </ligand>
</feature>
<proteinExistence type="inferred from homology"/>
<evidence type="ECO:0000256" key="16">
    <source>
        <dbReference type="ARBA" id="ARBA00029570"/>
    </source>
</evidence>
<feature type="active site" description="GMP-histidine intermediate" evidence="18">
    <location>
        <position position="49"/>
    </location>
</feature>
<comment type="similarity">
    <text evidence="7">Belongs to the CobU/CobP family.</text>
</comment>
<reference evidence="20" key="1">
    <citation type="journal article" date="2015" name="PeerJ">
        <title>First genomic representation of candidate bacterial phylum KSB3 points to enhanced environmental sensing as a trigger of wastewater bulking.</title>
        <authorList>
            <person name="Sekiguchi Y."/>
            <person name="Ohashi A."/>
            <person name="Parks D.H."/>
            <person name="Yamauchi T."/>
            <person name="Tyson G.W."/>
            <person name="Hugenholtz P."/>
        </authorList>
    </citation>
    <scope>NUCLEOTIDE SEQUENCE [LARGE SCALE GENOMIC DNA]</scope>
</reference>
<comment type="catalytic activity">
    <reaction evidence="3">
        <text>adenosylcob(III)inamide + GTP = adenosylcob(III)inamide phosphate + GDP + H(+)</text>
        <dbReference type="Rhea" id="RHEA:15765"/>
        <dbReference type="ChEBI" id="CHEBI:2480"/>
        <dbReference type="ChEBI" id="CHEBI:15378"/>
        <dbReference type="ChEBI" id="CHEBI:37565"/>
        <dbReference type="ChEBI" id="CHEBI:58189"/>
        <dbReference type="ChEBI" id="CHEBI:58502"/>
        <dbReference type="EC" id="2.7.1.156"/>
    </reaction>
</comment>
<dbReference type="EC" id="2.7.1.156" evidence="8"/>
<feature type="binding site" evidence="19">
    <location>
        <position position="79"/>
    </location>
    <ligand>
        <name>GTP</name>
        <dbReference type="ChEBI" id="CHEBI:37565"/>
    </ligand>
</feature>
<dbReference type="GO" id="GO:0005524">
    <property type="term" value="F:ATP binding"/>
    <property type="evidence" value="ECO:0007669"/>
    <property type="project" value="UniProtKB-KW"/>
</dbReference>
<dbReference type="AlphaFoldDB" id="A0A081BSK2"/>
<evidence type="ECO:0000313" key="21">
    <source>
        <dbReference type="Proteomes" id="UP000030700"/>
    </source>
</evidence>
<evidence type="ECO:0000256" key="2">
    <source>
        <dbReference type="ARBA" id="ARBA00000711"/>
    </source>
</evidence>
<comment type="pathway">
    <text evidence="5">Cofactor biosynthesis; adenosylcobalamin biosynthesis; adenosylcobalamin from cob(II)yrinate a,c-diamide: step 6/7.</text>
</comment>
<evidence type="ECO:0000256" key="10">
    <source>
        <dbReference type="ARBA" id="ARBA00022573"/>
    </source>
</evidence>
<dbReference type="HOGENOM" id="CLU_094161_0_2_0"/>
<evidence type="ECO:0000313" key="20">
    <source>
        <dbReference type="EMBL" id="GAK54383.1"/>
    </source>
</evidence>
<gene>
    <name evidence="20" type="ORF">U14_05668</name>
</gene>
<dbReference type="GO" id="GO:0008820">
    <property type="term" value="F:cobinamide phosphate guanylyltransferase activity"/>
    <property type="evidence" value="ECO:0007669"/>
    <property type="project" value="UniProtKB-EC"/>
</dbReference>
<keyword evidence="12 19" id="KW-0547">Nucleotide-binding</keyword>
<evidence type="ECO:0000256" key="7">
    <source>
        <dbReference type="ARBA" id="ARBA00007490"/>
    </source>
</evidence>
<evidence type="ECO:0000256" key="11">
    <source>
        <dbReference type="ARBA" id="ARBA00022679"/>
    </source>
</evidence>
<keyword evidence="15 19" id="KW-0342">GTP-binding</keyword>
<dbReference type="InterPro" id="IPR027417">
    <property type="entry name" value="P-loop_NTPase"/>
</dbReference>
<keyword evidence="13 20" id="KW-0418">Kinase</keyword>
<comment type="catalytic activity">
    <reaction evidence="1">
        <text>adenosylcob(III)inamide + ATP = adenosylcob(III)inamide phosphate + ADP + H(+)</text>
        <dbReference type="Rhea" id="RHEA:15769"/>
        <dbReference type="ChEBI" id="CHEBI:2480"/>
        <dbReference type="ChEBI" id="CHEBI:15378"/>
        <dbReference type="ChEBI" id="CHEBI:30616"/>
        <dbReference type="ChEBI" id="CHEBI:58502"/>
        <dbReference type="ChEBI" id="CHEBI:456216"/>
        <dbReference type="EC" id="2.7.1.156"/>
    </reaction>
</comment>
<dbReference type="NCBIfam" id="NF004469">
    <property type="entry name" value="PRK05800.1"/>
    <property type="match status" value="1"/>
</dbReference>
<evidence type="ECO:0000256" key="14">
    <source>
        <dbReference type="ARBA" id="ARBA00022840"/>
    </source>
</evidence>
<dbReference type="STRING" id="1499966.U14_05668"/>
<dbReference type="UniPathway" id="UPA00148">
    <property type="reaction ID" value="UER00236"/>
</dbReference>
<evidence type="ECO:0000256" key="4">
    <source>
        <dbReference type="ARBA" id="ARBA00003889"/>
    </source>
</evidence>
<dbReference type="SUPFAM" id="SSF52540">
    <property type="entry name" value="P-loop containing nucleoside triphosphate hydrolases"/>
    <property type="match status" value="1"/>
</dbReference>
<sequence length="180" mass="20375">MTRTILITGGARSGKSRFAESLLLPHTDVVYIATSDVSDDEMRDRVWLHQQRRPATWRTFEGVYQLRNAVCDARYYLLDCLSILTSRFMFDLTRQLDRIPIDAQTRVEDAVFGELRSLQEGIAVIGGTLVIVTNEVGLSIVPENHVARVYRDILGKVNQRVAAMCDEVYLVVCGIPMKIK</sequence>
<evidence type="ECO:0000256" key="9">
    <source>
        <dbReference type="ARBA" id="ARBA00012523"/>
    </source>
</evidence>
<keyword evidence="11" id="KW-0808">Transferase</keyword>
<dbReference type="PANTHER" id="PTHR34848">
    <property type="match status" value="1"/>
</dbReference>
<dbReference type="PIRSF" id="PIRSF006135">
    <property type="entry name" value="CobU"/>
    <property type="match status" value="1"/>
</dbReference>
<evidence type="ECO:0000256" key="18">
    <source>
        <dbReference type="PIRSR" id="PIRSR006135-1"/>
    </source>
</evidence>
<feature type="binding site" evidence="19">
    <location>
        <begin position="33"/>
        <end position="35"/>
    </location>
    <ligand>
        <name>GTP</name>
        <dbReference type="ChEBI" id="CHEBI:37565"/>
    </ligand>
</feature>
<dbReference type="Pfam" id="PF02283">
    <property type="entry name" value="CobU"/>
    <property type="match status" value="1"/>
</dbReference>
<evidence type="ECO:0000256" key="3">
    <source>
        <dbReference type="ARBA" id="ARBA00001522"/>
    </source>
</evidence>
<evidence type="ECO:0000256" key="5">
    <source>
        <dbReference type="ARBA" id="ARBA00004692"/>
    </source>
</evidence>
<dbReference type="GO" id="GO:0009236">
    <property type="term" value="P:cobalamin biosynthetic process"/>
    <property type="evidence" value="ECO:0007669"/>
    <property type="project" value="UniProtKB-UniPathway"/>
</dbReference>
<evidence type="ECO:0000256" key="8">
    <source>
        <dbReference type="ARBA" id="ARBA00012016"/>
    </source>
</evidence>
<protein>
    <recommendedName>
        <fullName evidence="16">Adenosylcobinamide kinase</fullName>
        <ecNumber evidence="8">2.7.1.156</ecNumber>
        <ecNumber evidence="9">2.7.7.62</ecNumber>
    </recommendedName>
    <alternativeName>
        <fullName evidence="17">Adenosylcobinamide-phosphate guanylyltransferase</fullName>
    </alternativeName>
</protein>
<dbReference type="CDD" id="cd00544">
    <property type="entry name" value="CobU"/>
    <property type="match status" value="1"/>
</dbReference>
<comment type="catalytic activity">
    <reaction evidence="2">
        <text>adenosylcob(III)inamide phosphate + GTP + H(+) = adenosylcob(III)inamide-GDP + diphosphate</text>
        <dbReference type="Rhea" id="RHEA:22712"/>
        <dbReference type="ChEBI" id="CHEBI:15378"/>
        <dbReference type="ChEBI" id="CHEBI:33019"/>
        <dbReference type="ChEBI" id="CHEBI:37565"/>
        <dbReference type="ChEBI" id="CHEBI:58502"/>
        <dbReference type="ChEBI" id="CHEBI:60487"/>
        <dbReference type="EC" id="2.7.7.62"/>
    </reaction>
</comment>
<evidence type="ECO:0000256" key="13">
    <source>
        <dbReference type="ARBA" id="ARBA00022777"/>
    </source>
</evidence>
<evidence type="ECO:0000256" key="15">
    <source>
        <dbReference type="ARBA" id="ARBA00023134"/>
    </source>
</evidence>
<dbReference type="EC" id="2.7.7.62" evidence="9"/>
<dbReference type="GO" id="GO:0005525">
    <property type="term" value="F:GTP binding"/>
    <property type="evidence" value="ECO:0007669"/>
    <property type="project" value="UniProtKB-KW"/>
</dbReference>
<dbReference type="Proteomes" id="UP000030700">
    <property type="component" value="Unassembled WGS sequence"/>
</dbReference>
<evidence type="ECO:0000256" key="1">
    <source>
        <dbReference type="ARBA" id="ARBA00000312"/>
    </source>
</evidence>
<comment type="pathway">
    <text evidence="6">Cofactor biosynthesis; adenosylcobalamin biosynthesis; adenosylcobalamin from cob(II)yrinate a,c-diamide: step 5/7.</text>
</comment>
<organism evidence="20">
    <name type="scientific">Candidatus Moduliflexus flocculans</name>
    <dbReference type="NCBI Taxonomy" id="1499966"/>
    <lineage>
        <taxon>Bacteria</taxon>
        <taxon>Candidatus Moduliflexota</taxon>
        <taxon>Candidatus Moduliflexia</taxon>
        <taxon>Candidatus Moduliflexales</taxon>
        <taxon>Candidatus Moduliflexaceae</taxon>
    </lineage>
</organism>
<dbReference type="Gene3D" id="3.40.50.300">
    <property type="entry name" value="P-loop containing nucleotide triphosphate hydrolases"/>
    <property type="match status" value="1"/>
</dbReference>
<evidence type="ECO:0000256" key="12">
    <source>
        <dbReference type="ARBA" id="ARBA00022741"/>
    </source>
</evidence>
<keyword evidence="21" id="KW-1185">Reference proteome</keyword>
<evidence type="ECO:0000256" key="6">
    <source>
        <dbReference type="ARBA" id="ARBA00005159"/>
    </source>
</evidence>
<keyword evidence="10" id="KW-0169">Cobalamin biosynthesis</keyword>
<dbReference type="InterPro" id="IPR003203">
    <property type="entry name" value="CobU/CobP"/>
</dbReference>
<dbReference type="PANTHER" id="PTHR34848:SF1">
    <property type="entry name" value="BIFUNCTIONAL ADENOSYLCOBALAMIN BIOSYNTHESIS PROTEIN COBU"/>
    <property type="match status" value="1"/>
</dbReference>
<evidence type="ECO:0000256" key="17">
    <source>
        <dbReference type="ARBA" id="ARBA00030571"/>
    </source>
</evidence>
<comment type="function">
    <text evidence="4">Catalyzes ATP-dependent phosphorylation of adenosylcobinamide and addition of GMP to adenosylcobinamide phosphate.</text>
</comment>
<dbReference type="GO" id="GO:0043752">
    <property type="term" value="F:adenosylcobinamide kinase activity"/>
    <property type="evidence" value="ECO:0007669"/>
    <property type="project" value="UniProtKB-EC"/>
</dbReference>
<dbReference type="EMBL" id="DF820461">
    <property type="protein sequence ID" value="GAK54383.1"/>
    <property type="molecule type" value="Genomic_DNA"/>
</dbReference>
<keyword evidence="14" id="KW-0067">ATP-binding</keyword>
<name>A0A081BSK2_9BACT</name>
<accession>A0A081BSK2</accession>
<evidence type="ECO:0000256" key="19">
    <source>
        <dbReference type="PIRSR" id="PIRSR006135-2"/>
    </source>
</evidence>